<protein>
    <submittedName>
        <fullName evidence="4">Uncharacterized protein LOC101852911</fullName>
    </submittedName>
</protein>
<sequence>MIIQVDAKARVNLATNLASMQEAGELCDFAVIVGESKILAHKCILAASCEYFRTSFRFSQSSEASSSIDLSHLGCSMSVVKNIIQSFYKNEIELEESSVEAVLRLVDYFMCEDLRLCVEVFMDKTLGFHSAVLYFQLALQYRLNSTSLFRNAQCYLWFRFHDYFLYHPDTLDSSVDVLRAFQQYRLFHFCSPLQVLDFMLRNLSHALSTVQHYDAEEASKECCIERITQTFEIISSVFDNMERAAIKKWTPYLLRFVRKWMMKGKMLKAFGSLKNHVHDLKEKLVTEALGESESSRSVEESKIGEVLEIQSEEMSENSSNGNAENTNLDLSGPRVLSRPSLGSANCDAPDNSNGLLCSAANFSASSTASETVTTQMTPACRLWKVNGRDALRSNGFECAPELRNPESSVPFVADALSVVTSPTPDSATALTSPMSPKDVLERHMSEILVVLAPSAEMSSQVNVVDAGKSWPLVSSPQLELALYDVELKTWRCSGRLEFPLPGAMLEKHMWRLAFFNNCVYLFSLVKATGIEYDLTTKKWTFLKCSELFAPHNEDSPVKSVIPIAVGSKLIVLSMSRSPRTDGSYWTQQNFHEFNFQTKTFTHSAMVRDERIDLPVTQWTVHGNTLITVKASTMMYRHLSRIQYIHVFDADTSSVKTHNVVCAMESGIKVLMKGSVVYLLDKEGWCRSYDLGSSEWTGLTRYPTQTQTSFTSPYTQESVYPALTRVTCHAGSSRWEVTTSPSNCSAYMQEVLVADDGSIATEHHAPPPFQFVTGLCPGMMARSMLDQLSQAQFEYCESKNC</sequence>
<dbReference type="Pfam" id="PF00651">
    <property type="entry name" value="BTB"/>
    <property type="match status" value="1"/>
</dbReference>
<dbReference type="CDD" id="cd18186">
    <property type="entry name" value="BTB_POZ_ZBTB_KLHL-like"/>
    <property type="match status" value="1"/>
</dbReference>
<keyword evidence="3" id="KW-1185">Reference proteome</keyword>
<dbReference type="GeneID" id="101852911"/>
<name>A0ABM0JIJ2_APLCA</name>
<evidence type="ECO:0000313" key="3">
    <source>
        <dbReference type="Proteomes" id="UP000694888"/>
    </source>
</evidence>
<dbReference type="InterPro" id="IPR011333">
    <property type="entry name" value="SKP1/BTB/POZ_sf"/>
</dbReference>
<dbReference type="Gene3D" id="3.30.710.10">
    <property type="entry name" value="Potassium Channel Kv1.1, Chain A"/>
    <property type="match status" value="1"/>
</dbReference>
<organism evidence="3 4">
    <name type="scientific">Aplysia californica</name>
    <name type="common">California sea hare</name>
    <dbReference type="NCBI Taxonomy" id="6500"/>
    <lineage>
        <taxon>Eukaryota</taxon>
        <taxon>Metazoa</taxon>
        <taxon>Spiralia</taxon>
        <taxon>Lophotrochozoa</taxon>
        <taxon>Mollusca</taxon>
        <taxon>Gastropoda</taxon>
        <taxon>Heterobranchia</taxon>
        <taxon>Euthyneura</taxon>
        <taxon>Tectipleura</taxon>
        <taxon>Aplysiida</taxon>
        <taxon>Aplysioidea</taxon>
        <taxon>Aplysiidae</taxon>
        <taxon>Aplysia</taxon>
    </lineage>
</organism>
<dbReference type="RefSeq" id="XP_005094442.1">
    <property type="nucleotide sequence ID" value="XM_005094385.3"/>
</dbReference>
<feature type="domain" description="BTB" evidence="2">
    <location>
        <begin position="27"/>
        <end position="96"/>
    </location>
</feature>
<feature type="region of interest" description="Disordered" evidence="1">
    <location>
        <begin position="311"/>
        <end position="331"/>
    </location>
</feature>
<dbReference type="SUPFAM" id="SSF54695">
    <property type="entry name" value="POZ domain"/>
    <property type="match status" value="1"/>
</dbReference>
<accession>A0ABM0JIJ2</accession>
<dbReference type="SMART" id="SM00225">
    <property type="entry name" value="BTB"/>
    <property type="match status" value="1"/>
</dbReference>
<evidence type="ECO:0000313" key="4">
    <source>
        <dbReference type="RefSeq" id="XP_005094442.1"/>
    </source>
</evidence>
<reference evidence="4" key="1">
    <citation type="submission" date="2025-08" db="UniProtKB">
        <authorList>
            <consortium name="RefSeq"/>
        </authorList>
    </citation>
    <scope>IDENTIFICATION</scope>
</reference>
<feature type="compositionally biased region" description="Low complexity" evidence="1">
    <location>
        <begin position="316"/>
        <end position="325"/>
    </location>
</feature>
<dbReference type="InterPro" id="IPR000210">
    <property type="entry name" value="BTB/POZ_dom"/>
</dbReference>
<dbReference type="PROSITE" id="PS50097">
    <property type="entry name" value="BTB"/>
    <property type="match status" value="1"/>
</dbReference>
<proteinExistence type="predicted"/>
<dbReference type="Proteomes" id="UP000694888">
    <property type="component" value="Unplaced"/>
</dbReference>
<evidence type="ECO:0000259" key="2">
    <source>
        <dbReference type="PROSITE" id="PS50097"/>
    </source>
</evidence>
<dbReference type="PANTHER" id="PTHR45632">
    <property type="entry name" value="LD33804P"/>
    <property type="match status" value="1"/>
</dbReference>
<gene>
    <name evidence="4" type="primary">LOC101852911</name>
</gene>
<evidence type="ECO:0000256" key="1">
    <source>
        <dbReference type="SAM" id="MobiDB-lite"/>
    </source>
</evidence>